<dbReference type="InterPro" id="IPR013785">
    <property type="entry name" value="Aldolase_TIM"/>
</dbReference>
<dbReference type="EMBL" id="JASJEX010000001">
    <property type="protein sequence ID" value="MDJ1128996.1"/>
    <property type="molecule type" value="Genomic_DNA"/>
</dbReference>
<comment type="cofactor">
    <cofactor evidence="1">
        <name>Zn(2+)</name>
        <dbReference type="ChEBI" id="CHEBI:29105"/>
    </cofactor>
</comment>
<protein>
    <submittedName>
        <fullName evidence="2">Class II fructose-bisphosphate aldolase</fullName>
    </submittedName>
</protein>
<keyword evidence="3" id="KW-1185">Reference proteome</keyword>
<dbReference type="PANTHER" id="PTHR30304:SF0">
    <property type="entry name" value="D-TAGATOSE-1,6-BISPHOSPHATE ALDOLASE SUBUNIT GATY-RELATED"/>
    <property type="match status" value="1"/>
</dbReference>
<organism evidence="2 3">
    <name type="scientific">Kribbibacterium absianum</name>
    <dbReference type="NCBI Taxonomy" id="3044210"/>
    <lineage>
        <taxon>Bacteria</taxon>
        <taxon>Bacillati</taxon>
        <taxon>Actinomycetota</taxon>
        <taxon>Coriobacteriia</taxon>
        <taxon>Coriobacteriales</taxon>
        <taxon>Kribbibacteriaceae</taxon>
        <taxon>Kribbibacterium</taxon>
    </lineage>
</organism>
<dbReference type="SUPFAM" id="SSF51569">
    <property type="entry name" value="Aldolase"/>
    <property type="match status" value="1"/>
</dbReference>
<evidence type="ECO:0000256" key="1">
    <source>
        <dbReference type="ARBA" id="ARBA00001947"/>
    </source>
</evidence>
<comment type="caution">
    <text evidence="2">The sequence shown here is derived from an EMBL/GenBank/DDBJ whole genome shotgun (WGS) entry which is preliminary data.</text>
</comment>
<dbReference type="InterPro" id="IPR050246">
    <property type="entry name" value="Class_II_FBP_aldolase"/>
</dbReference>
<evidence type="ECO:0000313" key="2">
    <source>
        <dbReference type="EMBL" id="MDJ1128996.1"/>
    </source>
</evidence>
<gene>
    <name evidence="2" type="ORF">QJ043_02715</name>
</gene>
<sequence>MLVNLTDILAVASQRNMAVAAFNCPNFEMLRAAVDAAEGTGFPVIVAHAQSHEAFVPIEQIGPAMLELADASSAMVCVHLDHGEDLGLVRRALDLGFTGAMYDGSTLPYEQNVANSLRARAMCDEFDAGLECEIGSMGASEGGAGQLAHETAAVYTDPAEAARFIADTQCDALACSFGTVHGLYKGEPHLSFDVLREIRELSGLPLVMHGGSGVSDADYHAAIDAGIRKINYYTYGSKYAGEAATAVIDAARDEGRPVFWDDLCAAAYDRLLAEASRVITTFANDAKPVMRPRG</sequence>
<dbReference type="Gene3D" id="3.20.20.70">
    <property type="entry name" value="Aldolase class I"/>
    <property type="match status" value="1"/>
</dbReference>
<proteinExistence type="predicted"/>
<reference evidence="2" key="1">
    <citation type="submission" date="2023-05" db="EMBL/GenBank/DDBJ databases">
        <title>[olsenella] sp. nov., isolated from a pig farm feces dump.</title>
        <authorList>
            <person name="Chang Y.-H."/>
        </authorList>
    </citation>
    <scope>NUCLEOTIDE SEQUENCE</scope>
    <source>
        <strain evidence="2">YH-ols2217</strain>
    </source>
</reference>
<name>A0ABT6ZK17_9ACTN</name>
<dbReference type="RefSeq" id="WP_283712629.1">
    <property type="nucleotide sequence ID" value="NZ_JASJEW010000001.1"/>
</dbReference>
<dbReference type="Pfam" id="PF01116">
    <property type="entry name" value="F_bP_aldolase"/>
    <property type="match status" value="1"/>
</dbReference>
<dbReference type="InterPro" id="IPR000771">
    <property type="entry name" value="FBA_II"/>
</dbReference>
<dbReference type="Proteomes" id="UP001431693">
    <property type="component" value="Unassembled WGS sequence"/>
</dbReference>
<evidence type="ECO:0000313" key="3">
    <source>
        <dbReference type="Proteomes" id="UP001431693"/>
    </source>
</evidence>
<dbReference type="PANTHER" id="PTHR30304">
    <property type="entry name" value="D-TAGATOSE-1,6-BISPHOSPHATE ALDOLASE"/>
    <property type="match status" value="1"/>
</dbReference>
<accession>A0ABT6ZK17</accession>